<evidence type="ECO:0000256" key="4">
    <source>
        <dbReference type="ARBA" id="ARBA00022833"/>
    </source>
</evidence>
<dbReference type="Proteomes" id="UP001140513">
    <property type="component" value="Unassembled WGS sequence"/>
</dbReference>
<dbReference type="GeneID" id="80911188"/>
<dbReference type="EMBL" id="JAPEUX010000005">
    <property type="protein sequence ID" value="KAJ4352310.1"/>
    <property type="molecule type" value="Genomic_DNA"/>
</dbReference>
<dbReference type="InterPro" id="IPR013087">
    <property type="entry name" value="Znf_C2H2_type"/>
</dbReference>
<keyword evidence="3 5" id="KW-0863">Zinc-finger</keyword>
<accession>A0A9W8XLW8</accession>
<proteinExistence type="predicted"/>
<protein>
    <recommendedName>
        <fullName evidence="6">C2H2-type domain-containing protein</fullName>
    </recommendedName>
</protein>
<dbReference type="RefSeq" id="XP_056070666.1">
    <property type="nucleotide sequence ID" value="XM_056216419.1"/>
</dbReference>
<reference evidence="7" key="1">
    <citation type="submission" date="2022-10" db="EMBL/GenBank/DDBJ databases">
        <title>Tapping the CABI collections for fungal endophytes: first genome assemblies for Collariella, Neodidymelliopsis, Ascochyta clinopodiicola, Didymella pomorum, Didymosphaeria variabile, Neocosmospora piperis and Neocucurbitaria cava.</title>
        <authorList>
            <person name="Hill R."/>
        </authorList>
    </citation>
    <scope>NUCLEOTIDE SEQUENCE</scope>
    <source>
        <strain evidence="7">IMI 356815</strain>
    </source>
</reference>
<evidence type="ECO:0000256" key="3">
    <source>
        <dbReference type="ARBA" id="ARBA00022771"/>
    </source>
</evidence>
<dbReference type="PANTHER" id="PTHR24379">
    <property type="entry name" value="KRAB AND ZINC FINGER DOMAIN-CONTAINING"/>
    <property type="match status" value="1"/>
</dbReference>
<evidence type="ECO:0000313" key="8">
    <source>
        <dbReference type="Proteomes" id="UP001140513"/>
    </source>
</evidence>
<keyword evidence="2" id="KW-0677">Repeat</keyword>
<name>A0A9W8XLW8_9PLEO</name>
<dbReference type="SMART" id="SM00355">
    <property type="entry name" value="ZnF_C2H2"/>
    <property type="match status" value="9"/>
</dbReference>
<evidence type="ECO:0000313" key="7">
    <source>
        <dbReference type="EMBL" id="KAJ4352310.1"/>
    </source>
</evidence>
<evidence type="ECO:0000256" key="1">
    <source>
        <dbReference type="ARBA" id="ARBA00022723"/>
    </source>
</evidence>
<keyword evidence="1" id="KW-0479">Metal-binding</keyword>
<keyword evidence="8" id="KW-1185">Reference proteome</keyword>
<evidence type="ECO:0000256" key="2">
    <source>
        <dbReference type="ARBA" id="ARBA00022737"/>
    </source>
</evidence>
<keyword evidence="4" id="KW-0862">Zinc</keyword>
<sequence length="475" mass="54533">MASAADANRFALFAENDEEHSPGVDPLPKVNPFVNQVADSDAPWEEVRHGGQASKVEKVKLKTLVIREENSVALARCHNRTRVFSGFTQDSDSMKLTDPHEHWCGVCRFRFPNKNALVTHIKQSPQQHENYCNLCKRVFVDRNGLKNHVDNAAGHDIYCNLCLSAFKDGWGLKNHFENNYSVAGHDFVCLTCLLGFRTKTELDKHLLTGAKHVWCQTCHRKFRNQAERDEHWRITTKHRHCLQPGCDFDAPDQNALECHLHNDHFQCEGCMRIFPSQTKLNSHYDTCQFEVTCPKCGYRCAGRAKLELHMESCFYCAECHFHTRHEGNYQIHMTKHAEAAIPCWRCSVPMRKCSSLINHLESGNCVNLPDPTRLMRCLGTFWYSTLYMDVDIHVQVRSNRVDIKETVSWIKEGLLQPFICRASGCGKTFSHFSSLALHVESQACEWDIEKLRLDLIQAEFDRMCVRRDSVTAMAG</sequence>
<organism evidence="7 8">
    <name type="scientific">Didymosphaeria variabile</name>
    <dbReference type="NCBI Taxonomy" id="1932322"/>
    <lineage>
        <taxon>Eukaryota</taxon>
        <taxon>Fungi</taxon>
        <taxon>Dikarya</taxon>
        <taxon>Ascomycota</taxon>
        <taxon>Pezizomycotina</taxon>
        <taxon>Dothideomycetes</taxon>
        <taxon>Pleosporomycetidae</taxon>
        <taxon>Pleosporales</taxon>
        <taxon>Massarineae</taxon>
        <taxon>Didymosphaeriaceae</taxon>
        <taxon>Didymosphaeria</taxon>
    </lineage>
</organism>
<dbReference type="PROSITE" id="PS50157">
    <property type="entry name" value="ZINC_FINGER_C2H2_2"/>
    <property type="match status" value="1"/>
</dbReference>
<dbReference type="Gene3D" id="3.30.160.60">
    <property type="entry name" value="Classic Zinc Finger"/>
    <property type="match status" value="2"/>
</dbReference>
<comment type="caution">
    <text evidence="7">The sequence shown here is derived from an EMBL/GenBank/DDBJ whole genome shotgun (WGS) entry which is preliminary data.</text>
</comment>
<evidence type="ECO:0000256" key="5">
    <source>
        <dbReference type="PROSITE-ProRule" id="PRU00042"/>
    </source>
</evidence>
<dbReference type="PANTHER" id="PTHR24379:SF121">
    <property type="entry name" value="C2H2-TYPE DOMAIN-CONTAINING PROTEIN"/>
    <property type="match status" value="1"/>
</dbReference>
<gene>
    <name evidence="7" type="ORF">N0V89_007658</name>
</gene>
<dbReference type="AlphaFoldDB" id="A0A9W8XLW8"/>
<dbReference type="GO" id="GO:0008270">
    <property type="term" value="F:zinc ion binding"/>
    <property type="evidence" value="ECO:0007669"/>
    <property type="project" value="UniProtKB-KW"/>
</dbReference>
<dbReference type="InterPro" id="IPR036236">
    <property type="entry name" value="Znf_C2H2_sf"/>
</dbReference>
<feature type="domain" description="C2H2-type" evidence="6">
    <location>
        <begin position="418"/>
        <end position="447"/>
    </location>
</feature>
<dbReference type="OrthoDB" id="6105938at2759"/>
<evidence type="ECO:0000259" key="6">
    <source>
        <dbReference type="PROSITE" id="PS50157"/>
    </source>
</evidence>
<dbReference type="SUPFAM" id="SSF57667">
    <property type="entry name" value="beta-beta-alpha zinc fingers"/>
    <property type="match status" value="1"/>
</dbReference>